<dbReference type="Proteomes" id="UP000187203">
    <property type="component" value="Unassembled WGS sequence"/>
</dbReference>
<gene>
    <name evidence="1" type="ORF">COLO4_08490</name>
</gene>
<dbReference type="EMBL" id="AWUE01013801">
    <property type="protein sequence ID" value="OMP05875.1"/>
    <property type="molecule type" value="Genomic_DNA"/>
</dbReference>
<keyword evidence="2" id="KW-1185">Reference proteome</keyword>
<name>A0A1R3KFM1_9ROSI</name>
<comment type="caution">
    <text evidence="1">The sequence shown here is derived from an EMBL/GenBank/DDBJ whole genome shotgun (WGS) entry which is preliminary data.</text>
</comment>
<protein>
    <submittedName>
        <fullName evidence="1">Uncharacterized protein</fullName>
    </submittedName>
</protein>
<proteinExistence type="predicted"/>
<dbReference type="AlphaFoldDB" id="A0A1R3KFM1"/>
<organism evidence="1 2">
    <name type="scientific">Corchorus olitorius</name>
    <dbReference type="NCBI Taxonomy" id="93759"/>
    <lineage>
        <taxon>Eukaryota</taxon>
        <taxon>Viridiplantae</taxon>
        <taxon>Streptophyta</taxon>
        <taxon>Embryophyta</taxon>
        <taxon>Tracheophyta</taxon>
        <taxon>Spermatophyta</taxon>
        <taxon>Magnoliopsida</taxon>
        <taxon>eudicotyledons</taxon>
        <taxon>Gunneridae</taxon>
        <taxon>Pentapetalae</taxon>
        <taxon>rosids</taxon>
        <taxon>malvids</taxon>
        <taxon>Malvales</taxon>
        <taxon>Malvaceae</taxon>
        <taxon>Grewioideae</taxon>
        <taxon>Apeibeae</taxon>
        <taxon>Corchorus</taxon>
    </lineage>
</organism>
<evidence type="ECO:0000313" key="2">
    <source>
        <dbReference type="Proteomes" id="UP000187203"/>
    </source>
</evidence>
<reference evidence="2" key="1">
    <citation type="submission" date="2013-09" db="EMBL/GenBank/DDBJ databases">
        <title>Corchorus olitorius genome sequencing.</title>
        <authorList>
            <person name="Alam M."/>
            <person name="Haque M.S."/>
            <person name="Islam M.S."/>
            <person name="Emdad E.M."/>
            <person name="Islam M.M."/>
            <person name="Ahmed B."/>
            <person name="Halim A."/>
            <person name="Hossen Q.M.M."/>
            <person name="Hossain M.Z."/>
            <person name="Ahmed R."/>
            <person name="Khan M.M."/>
            <person name="Islam R."/>
            <person name="Rashid M.M."/>
            <person name="Khan S.A."/>
            <person name="Rahman M.S."/>
            <person name="Alam M."/>
            <person name="Yahiya A.S."/>
            <person name="Khan M.S."/>
            <person name="Azam M.S."/>
            <person name="Haque T."/>
            <person name="Lashkar M.Z.H."/>
            <person name="Akhand A.I."/>
            <person name="Morshed G."/>
            <person name="Roy S."/>
            <person name="Uddin K.S."/>
            <person name="Rabeya T."/>
            <person name="Hossain A.S."/>
            <person name="Chowdhury A."/>
            <person name="Snigdha A.R."/>
            <person name="Mortoza M.S."/>
            <person name="Matin S.A."/>
            <person name="Hoque S.M.E."/>
            <person name="Islam M.K."/>
            <person name="Roy D.K."/>
            <person name="Haider R."/>
            <person name="Moosa M.M."/>
            <person name="Elias S.M."/>
            <person name="Hasan A.M."/>
            <person name="Jahan S."/>
            <person name="Shafiuddin M."/>
            <person name="Mahmood N."/>
            <person name="Shommy N.S."/>
        </authorList>
    </citation>
    <scope>NUCLEOTIDE SEQUENCE [LARGE SCALE GENOMIC DNA]</scope>
    <source>
        <strain evidence="2">cv. O-4</strain>
    </source>
</reference>
<accession>A0A1R3KFM1</accession>
<sequence>MERIVGSESGRLMRVSEVREGSCEWWVEERILQGEEDEGELV</sequence>
<evidence type="ECO:0000313" key="1">
    <source>
        <dbReference type="EMBL" id="OMP05875.1"/>
    </source>
</evidence>